<name>A0A6G8Q0C5_9ACTN</name>
<dbReference type="EMBL" id="CP045121">
    <property type="protein sequence ID" value="QIN79934.1"/>
    <property type="molecule type" value="Genomic_DNA"/>
</dbReference>
<keyword evidence="2" id="KW-1185">Reference proteome</keyword>
<dbReference type="Proteomes" id="UP000502706">
    <property type="component" value="Chromosome"/>
</dbReference>
<organism evidence="1 2">
    <name type="scientific">Rubrobacter marinus</name>
    <dbReference type="NCBI Taxonomy" id="2653852"/>
    <lineage>
        <taxon>Bacteria</taxon>
        <taxon>Bacillati</taxon>
        <taxon>Actinomycetota</taxon>
        <taxon>Rubrobacteria</taxon>
        <taxon>Rubrobacterales</taxon>
        <taxon>Rubrobacteraceae</taxon>
        <taxon>Rubrobacter</taxon>
    </lineage>
</organism>
<accession>A0A6G8Q0C5</accession>
<evidence type="ECO:0000313" key="1">
    <source>
        <dbReference type="EMBL" id="QIN79934.1"/>
    </source>
</evidence>
<dbReference type="KEGG" id="rmar:GBA65_16965"/>
<sequence length="67" mass="7340">MTDTRFSCSVCGTVFSDHRAQVNPVVQEEDELSCPNCGSVNFEPYEFDPDAPIVDPLAAPTDEDYAP</sequence>
<gene>
    <name evidence="1" type="ORF">GBA65_16965</name>
</gene>
<reference evidence="1 2" key="1">
    <citation type="submission" date="2019-10" db="EMBL/GenBank/DDBJ databases">
        <title>Rubrobacter sp nov SCSIO 52915 isolated from a deep-sea sediment in the South China Sea.</title>
        <authorList>
            <person name="Chen R.W."/>
        </authorList>
    </citation>
    <scope>NUCLEOTIDE SEQUENCE [LARGE SCALE GENOMIC DNA]</scope>
    <source>
        <strain evidence="1 2">SCSIO 52915</strain>
    </source>
</reference>
<proteinExistence type="predicted"/>
<protein>
    <submittedName>
        <fullName evidence="1">Uncharacterized protein</fullName>
    </submittedName>
</protein>
<dbReference type="RefSeq" id="WP_166397608.1">
    <property type="nucleotide sequence ID" value="NZ_CP045121.1"/>
</dbReference>
<dbReference type="AlphaFoldDB" id="A0A6G8Q0C5"/>
<evidence type="ECO:0000313" key="2">
    <source>
        <dbReference type="Proteomes" id="UP000502706"/>
    </source>
</evidence>